<evidence type="ECO:0000256" key="3">
    <source>
        <dbReference type="ARBA" id="ARBA00023163"/>
    </source>
</evidence>
<dbReference type="SMART" id="SM00347">
    <property type="entry name" value="HTH_MARR"/>
    <property type="match status" value="1"/>
</dbReference>
<evidence type="ECO:0000256" key="2">
    <source>
        <dbReference type="ARBA" id="ARBA00023125"/>
    </source>
</evidence>
<organism evidence="6 7">
    <name type="scientific">Leifsonia soli</name>
    <dbReference type="NCBI Taxonomy" id="582665"/>
    <lineage>
        <taxon>Bacteria</taxon>
        <taxon>Bacillati</taxon>
        <taxon>Actinomycetota</taxon>
        <taxon>Actinomycetes</taxon>
        <taxon>Micrococcales</taxon>
        <taxon>Microbacteriaceae</taxon>
        <taxon>Leifsonia</taxon>
    </lineage>
</organism>
<sequence>MDNTDRVAAGSAATLPAAPEPASDAAISDVEEQFTRLFNQVGTAMRDRAERIHPDLQPGGYKLLTTIVRSGPIHAGALAAMLYTDKSVISRQVKLLEDMGFIERKTDPTDRRASFIAATPEAIEKVDEVRAADQATLYRGLRRWGEEDVRRLAELLARLNEVTR</sequence>
<dbReference type="Gene3D" id="1.10.10.10">
    <property type="entry name" value="Winged helix-like DNA-binding domain superfamily/Winged helix DNA-binding domain"/>
    <property type="match status" value="1"/>
</dbReference>
<feature type="region of interest" description="Disordered" evidence="4">
    <location>
        <begin position="1"/>
        <end position="24"/>
    </location>
</feature>
<dbReference type="InterPro" id="IPR036390">
    <property type="entry name" value="WH_DNA-bd_sf"/>
</dbReference>
<gene>
    <name evidence="6" type="ORF">BJ963_003118</name>
</gene>
<dbReference type="AlphaFoldDB" id="A0A852T299"/>
<feature type="compositionally biased region" description="Low complexity" evidence="4">
    <location>
        <begin position="8"/>
        <end position="17"/>
    </location>
</feature>
<name>A0A852T299_9MICO</name>
<keyword evidence="7" id="KW-1185">Reference proteome</keyword>
<dbReference type="PANTHER" id="PTHR33164">
    <property type="entry name" value="TRANSCRIPTIONAL REGULATOR, MARR FAMILY"/>
    <property type="match status" value="1"/>
</dbReference>
<dbReference type="PROSITE" id="PS01117">
    <property type="entry name" value="HTH_MARR_1"/>
    <property type="match status" value="1"/>
</dbReference>
<dbReference type="GO" id="GO:0003677">
    <property type="term" value="F:DNA binding"/>
    <property type="evidence" value="ECO:0007669"/>
    <property type="project" value="UniProtKB-KW"/>
</dbReference>
<evidence type="ECO:0000259" key="5">
    <source>
        <dbReference type="PROSITE" id="PS50995"/>
    </source>
</evidence>
<dbReference type="GO" id="GO:0003700">
    <property type="term" value="F:DNA-binding transcription factor activity"/>
    <property type="evidence" value="ECO:0007669"/>
    <property type="project" value="InterPro"/>
</dbReference>
<dbReference type="Pfam" id="PF01047">
    <property type="entry name" value="MarR"/>
    <property type="match status" value="1"/>
</dbReference>
<reference evidence="6 7" key="1">
    <citation type="submission" date="2020-07" db="EMBL/GenBank/DDBJ databases">
        <title>Sequencing the genomes of 1000 actinobacteria strains.</title>
        <authorList>
            <person name="Klenk H.-P."/>
        </authorList>
    </citation>
    <scope>NUCLEOTIDE SEQUENCE [LARGE SCALE GENOMIC DNA]</scope>
    <source>
        <strain evidence="6 7">DSM 23871</strain>
    </source>
</reference>
<protein>
    <submittedName>
        <fullName evidence="6">DNA-binding MarR family transcriptional regulator</fullName>
    </submittedName>
</protein>
<dbReference type="Proteomes" id="UP000589620">
    <property type="component" value="Unassembled WGS sequence"/>
</dbReference>
<dbReference type="InterPro" id="IPR036388">
    <property type="entry name" value="WH-like_DNA-bd_sf"/>
</dbReference>
<comment type="caution">
    <text evidence="6">The sequence shown here is derived from an EMBL/GenBank/DDBJ whole genome shotgun (WGS) entry which is preliminary data.</text>
</comment>
<dbReference type="InterPro" id="IPR000835">
    <property type="entry name" value="HTH_MarR-typ"/>
</dbReference>
<keyword evidence="2 6" id="KW-0238">DNA-binding</keyword>
<dbReference type="GO" id="GO:0006950">
    <property type="term" value="P:response to stress"/>
    <property type="evidence" value="ECO:0007669"/>
    <property type="project" value="TreeGrafter"/>
</dbReference>
<dbReference type="SUPFAM" id="SSF46785">
    <property type="entry name" value="Winged helix' DNA-binding domain"/>
    <property type="match status" value="1"/>
</dbReference>
<accession>A0A852T299</accession>
<keyword evidence="3" id="KW-0804">Transcription</keyword>
<dbReference type="PROSITE" id="PS50995">
    <property type="entry name" value="HTH_MARR_2"/>
    <property type="match status" value="1"/>
</dbReference>
<keyword evidence="1" id="KW-0805">Transcription regulation</keyword>
<proteinExistence type="predicted"/>
<dbReference type="EMBL" id="JACCBJ010000001">
    <property type="protein sequence ID" value="NYD75599.1"/>
    <property type="molecule type" value="Genomic_DNA"/>
</dbReference>
<evidence type="ECO:0000313" key="6">
    <source>
        <dbReference type="EMBL" id="NYD75599.1"/>
    </source>
</evidence>
<feature type="domain" description="HTH marR-type" evidence="5">
    <location>
        <begin position="31"/>
        <end position="161"/>
    </location>
</feature>
<dbReference type="InterPro" id="IPR023187">
    <property type="entry name" value="Tscrpt_reg_MarR-type_CS"/>
</dbReference>
<evidence type="ECO:0000256" key="1">
    <source>
        <dbReference type="ARBA" id="ARBA00023015"/>
    </source>
</evidence>
<dbReference type="InterPro" id="IPR039422">
    <property type="entry name" value="MarR/SlyA-like"/>
</dbReference>
<dbReference type="PANTHER" id="PTHR33164:SF57">
    <property type="entry name" value="MARR-FAMILY TRANSCRIPTIONAL REGULATOR"/>
    <property type="match status" value="1"/>
</dbReference>
<dbReference type="RefSeq" id="WP_246298079.1">
    <property type="nucleotide sequence ID" value="NZ_BAAAPX010000001.1"/>
</dbReference>
<evidence type="ECO:0000256" key="4">
    <source>
        <dbReference type="SAM" id="MobiDB-lite"/>
    </source>
</evidence>
<evidence type="ECO:0000313" key="7">
    <source>
        <dbReference type="Proteomes" id="UP000589620"/>
    </source>
</evidence>